<dbReference type="PANTHER" id="PTHR15830">
    <property type="entry name" value="TELOMERE LENGTH REGULATION PROTEIN TEL2 FAMILY MEMBER"/>
    <property type="match status" value="1"/>
</dbReference>
<dbReference type="GO" id="GO:0005829">
    <property type="term" value="C:cytosol"/>
    <property type="evidence" value="ECO:0007669"/>
    <property type="project" value="TreeGrafter"/>
</dbReference>
<protein>
    <recommendedName>
        <fullName evidence="3">Telomere length regulation protein conserved domain-containing protein</fullName>
    </recommendedName>
</protein>
<sequence length="1007" mass="109971">MEGLLTAVKTVKRDSDALVTSAVEPLRADPPARNNIDPEHLSSRHIIDLLKSSPDREQLCAILAALDPFSKSKATKDFDLRIASPVTAQILQILVSTTIPDHWGSLDAKDSKGKDTRARAALLRCLNSVAGLGSLVAQLRSLINAARASTQQAQGSSSQLGIRDLLAVLSALLEPNDFLLRLSSDISVIYDTKTRQQVTWRELASLVAAGKILSTAAEALTVVDDSSSVSSTSWVGDGSQYASWLGRNVSHIAARLAPDNESDWASVALLTGRALSLGYTDQIVKEIYSGLLLGQSSPACFGILLNHLRRTEQLAFLEAIFRDIQRKHFSDDLSGAVSPSRTPSELIQGVAALISAVISPHPDLESQVMEWLSKSQGGSINTLGLRRALLATCSNRGNVLKSLLMRSLEQFGDKFSIKHIPNVAQNATAQVILLAAGHLYRLDQAQVKEVGRSGAYLNAVSNRLAASSNRARLLGMIVGTGISELIEKPDKVLKFDIEDMRSEEALWYLDLTKVQDKVGSPEFIKALQEALPPTPEPVRSKPAQKPKVQFSRHHTSKIVAIEEVKDSDEDEDEDEDDDLIPYEKPDDDAYDSDDDPTLVQRNKPTAPVYIRDLIPSLRDTENVERYHLAITTAPSLIRRKIGFGTELAEQIEELALTIVGLQNDNNHPSFHESRLQSMIALIVSEPFKMGRWFTAIYFDGDLSQVQRSAVLTALGLSARELAGNGEDDAKALRLPATGDTSFPSKRLSPALEAMYSGANESPIAALTQKLSRASLEPLAANAADTMAGPNALKVRTFSSRMEVEKKRNQRDAQRQNSTIKDLHKVLAEGFFFPLQGRFEIMMLQFSSSSTSSYNPFFIPHLLTLFLQTLTLILSTTGPHTPFLQTLTHETLSLLLPLHTASVSSEPTVTAALLSLFLAVVDLNIASGSNGEQRLVTEYATQVIELREWASQVFDRTPPSAARADPSSALADPQEQIRTLSAGVMVRLGEVIERYQGRLMGVHSGFSY</sequence>
<organism evidence="4 5">
    <name type="scientific">Penicillium patulum</name>
    <name type="common">Penicillium griseofulvum</name>
    <dbReference type="NCBI Taxonomy" id="5078"/>
    <lineage>
        <taxon>Eukaryota</taxon>
        <taxon>Fungi</taxon>
        <taxon>Dikarya</taxon>
        <taxon>Ascomycota</taxon>
        <taxon>Pezizomycotina</taxon>
        <taxon>Eurotiomycetes</taxon>
        <taxon>Eurotiomycetidae</taxon>
        <taxon>Eurotiales</taxon>
        <taxon>Aspergillaceae</taxon>
        <taxon>Penicillium</taxon>
    </lineage>
</organism>
<dbReference type="FunFam" id="1.25.40.720:FF:000004">
    <property type="entry name" value="WGS project CABT00000000 data, contig 2.6"/>
    <property type="match status" value="1"/>
</dbReference>
<dbReference type="OMA" id="AGIMVKL"/>
<evidence type="ECO:0000313" key="5">
    <source>
        <dbReference type="Proteomes" id="UP000070168"/>
    </source>
</evidence>
<dbReference type="Proteomes" id="UP000070168">
    <property type="component" value="Unassembled WGS sequence"/>
</dbReference>
<feature type="compositionally biased region" description="Acidic residues" evidence="2">
    <location>
        <begin position="565"/>
        <end position="596"/>
    </location>
</feature>
<evidence type="ECO:0000313" key="4">
    <source>
        <dbReference type="EMBL" id="KXG48403.1"/>
    </source>
</evidence>
<dbReference type="GO" id="GO:0042162">
    <property type="term" value="F:telomeric DNA binding"/>
    <property type="evidence" value="ECO:0007669"/>
    <property type="project" value="TreeGrafter"/>
</dbReference>
<dbReference type="PANTHER" id="PTHR15830:SF10">
    <property type="entry name" value="TELOMERE LENGTH REGULATION PROTEIN TEL2 HOMOLOG"/>
    <property type="match status" value="1"/>
</dbReference>
<proteinExistence type="inferred from homology"/>
<dbReference type="RefSeq" id="XP_040646939.1">
    <property type="nucleotide sequence ID" value="XM_040789986.1"/>
</dbReference>
<dbReference type="OrthoDB" id="10258062at2759"/>
<evidence type="ECO:0000256" key="1">
    <source>
        <dbReference type="ARBA" id="ARBA00006133"/>
    </source>
</evidence>
<dbReference type="InterPro" id="IPR038528">
    <property type="entry name" value="TEL2_C_sf"/>
</dbReference>
<comment type="caution">
    <text evidence="4">The sequence shown here is derived from an EMBL/GenBank/DDBJ whole genome shotgun (WGS) entry which is preliminary data.</text>
</comment>
<dbReference type="AlphaFoldDB" id="A0A135LHH5"/>
<name>A0A135LHH5_PENPA</name>
<dbReference type="GO" id="GO:0051879">
    <property type="term" value="F:Hsp90 protein binding"/>
    <property type="evidence" value="ECO:0007669"/>
    <property type="project" value="TreeGrafter"/>
</dbReference>
<dbReference type="InterPro" id="IPR019337">
    <property type="entry name" value="Telomere_length_regulation_dom"/>
</dbReference>
<evidence type="ECO:0000256" key="2">
    <source>
        <dbReference type="SAM" id="MobiDB-lite"/>
    </source>
</evidence>
<evidence type="ECO:0000259" key="3">
    <source>
        <dbReference type="Pfam" id="PF10193"/>
    </source>
</evidence>
<dbReference type="STRING" id="5078.A0A135LHH5"/>
<dbReference type="GeneID" id="63705286"/>
<dbReference type="EMBL" id="LHQR01000065">
    <property type="protein sequence ID" value="KXG48403.1"/>
    <property type="molecule type" value="Genomic_DNA"/>
</dbReference>
<keyword evidence="5" id="KW-1185">Reference proteome</keyword>
<feature type="domain" description="Telomere length regulation protein conserved" evidence="3">
    <location>
        <begin position="607"/>
        <end position="718"/>
    </location>
</feature>
<dbReference type="Pfam" id="PF10193">
    <property type="entry name" value="Telomere_reg-2"/>
    <property type="match status" value="1"/>
</dbReference>
<reference evidence="4 5" key="1">
    <citation type="journal article" date="2016" name="BMC Genomics">
        <title>Genome sequencing and secondary metabolism of the postharvest pathogen Penicillium griseofulvum.</title>
        <authorList>
            <person name="Banani H."/>
            <person name="Marcet-Houben M."/>
            <person name="Ballester A.R."/>
            <person name="Abbruscato P."/>
            <person name="Gonzalez-Candelas L."/>
            <person name="Gabaldon T."/>
            <person name="Spadaro D."/>
        </authorList>
    </citation>
    <scope>NUCLEOTIDE SEQUENCE [LARGE SCALE GENOMIC DNA]</scope>
    <source>
        <strain evidence="4 5">PG3</strain>
    </source>
</reference>
<comment type="similarity">
    <text evidence="1">Belongs to the TEL2 family.</text>
</comment>
<accession>A0A135LHH5</accession>
<dbReference type="GO" id="GO:0051083">
    <property type="term" value="P:'de novo' cotranslational protein folding"/>
    <property type="evidence" value="ECO:0007669"/>
    <property type="project" value="TreeGrafter"/>
</dbReference>
<dbReference type="InterPro" id="IPR051970">
    <property type="entry name" value="TEL2_Regulation"/>
</dbReference>
<feature type="region of interest" description="Disordered" evidence="2">
    <location>
        <begin position="529"/>
        <end position="601"/>
    </location>
</feature>
<dbReference type="Gene3D" id="1.25.40.720">
    <property type="entry name" value="Telomere length regulation protein 2, C-terminal domain"/>
    <property type="match status" value="2"/>
</dbReference>
<gene>
    <name evidence="4" type="ORF">PGRI_022730</name>
</gene>